<organism evidence="1 2">
    <name type="scientific">Corchorus olitorius</name>
    <dbReference type="NCBI Taxonomy" id="93759"/>
    <lineage>
        <taxon>Eukaryota</taxon>
        <taxon>Viridiplantae</taxon>
        <taxon>Streptophyta</taxon>
        <taxon>Embryophyta</taxon>
        <taxon>Tracheophyta</taxon>
        <taxon>Spermatophyta</taxon>
        <taxon>Magnoliopsida</taxon>
        <taxon>eudicotyledons</taxon>
        <taxon>Gunneridae</taxon>
        <taxon>Pentapetalae</taxon>
        <taxon>rosids</taxon>
        <taxon>malvids</taxon>
        <taxon>Malvales</taxon>
        <taxon>Malvaceae</taxon>
        <taxon>Grewioideae</taxon>
        <taxon>Apeibeae</taxon>
        <taxon>Corchorus</taxon>
    </lineage>
</organism>
<sequence>MDEGTNADLSKEGKEAARMMTEIFAGTETMPKVLSEELP</sequence>
<reference evidence="2" key="1">
    <citation type="submission" date="2013-09" db="EMBL/GenBank/DDBJ databases">
        <title>Corchorus olitorius genome sequencing.</title>
        <authorList>
            <person name="Alam M."/>
            <person name="Haque M.S."/>
            <person name="Islam M.S."/>
            <person name="Emdad E.M."/>
            <person name="Islam M.M."/>
            <person name="Ahmed B."/>
            <person name="Halim A."/>
            <person name="Hossen Q.M.M."/>
            <person name="Hossain M.Z."/>
            <person name="Ahmed R."/>
            <person name="Khan M.M."/>
            <person name="Islam R."/>
            <person name="Rashid M.M."/>
            <person name="Khan S.A."/>
            <person name="Rahman M.S."/>
            <person name="Alam M."/>
            <person name="Yahiya A.S."/>
            <person name="Khan M.S."/>
            <person name="Azam M.S."/>
            <person name="Haque T."/>
            <person name="Lashkar M.Z.H."/>
            <person name="Akhand A.I."/>
            <person name="Morshed G."/>
            <person name="Roy S."/>
            <person name="Uddin K.S."/>
            <person name="Rabeya T."/>
            <person name="Hossain A.S."/>
            <person name="Chowdhury A."/>
            <person name="Snigdha A.R."/>
            <person name="Mortoza M.S."/>
            <person name="Matin S.A."/>
            <person name="Hoque S.M.E."/>
            <person name="Islam M.K."/>
            <person name="Roy D.K."/>
            <person name="Haider R."/>
            <person name="Moosa M.M."/>
            <person name="Elias S.M."/>
            <person name="Hasan A.M."/>
            <person name="Jahan S."/>
            <person name="Shafiuddin M."/>
            <person name="Mahmood N."/>
            <person name="Shommy N.S."/>
        </authorList>
    </citation>
    <scope>NUCLEOTIDE SEQUENCE [LARGE SCALE GENOMIC DNA]</scope>
    <source>
        <strain evidence="2">cv. O-4</strain>
    </source>
</reference>
<protein>
    <submittedName>
        <fullName evidence="1">Uncharacterized protein</fullName>
    </submittedName>
</protein>
<comment type="caution">
    <text evidence="1">The sequence shown here is derived from an EMBL/GenBank/DDBJ whole genome shotgun (WGS) entry which is preliminary data.</text>
</comment>
<accession>A0A1R3KFS1</accession>
<evidence type="ECO:0000313" key="2">
    <source>
        <dbReference type="Proteomes" id="UP000187203"/>
    </source>
</evidence>
<dbReference type="EMBL" id="AWUE01013790">
    <property type="protein sequence ID" value="OMP05899.1"/>
    <property type="molecule type" value="Genomic_DNA"/>
</dbReference>
<gene>
    <name evidence="1" type="ORF">COLO4_08465</name>
</gene>
<proteinExistence type="predicted"/>
<keyword evidence="2" id="KW-1185">Reference proteome</keyword>
<dbReference type="AlphaFoldDB" id="A0A1R3KFS1"/>
<name>A0A1R3KFS1_9ROSI</name>
<dbReference type="Proteomes" id="UP000187203">
    <property type="component" value="Unassembled WGS sequence"/>
</dbReference>
<evidence type="ECO:0000313" key="1">
    <source>
        <dbReference type="EMBL" id="OMP05899.1"/>
    </source>
</evidence>